<dbReference type="Pfam" id="PF12073">
    <property type="entry name" value="DUF3553"/>
    <property type="match status" value="1"/>
</dbReference>
<dbReference type="RefSeq" id="WP_169626744.1">
    <property type="nucleotide sequence ID" value="NZ_JABBNT010000005.1"/>
</dbReference>
<dbReference type="InterPro" id="IPR021938">
    <property type="entry name" value="DUF3553"/>
</dbReference>
<protein>
    <submittedName>
        <fullName evidence="1">DUF3553 domain-containing protein</fullName>
    </submittedName>
</protein>
<sequence>MNFRPSQEQGLVPGAFVRNPDAPDWGIGQVQSSIGNRVTVNFEECGKQVIDISVVGLVSAKADLDH</sequence>
<dbReference type="AlphaFoldDB" id="A0A7Y0HFZ5"/>
<keyword evidence="2" id="KW-1185">Reference proteome</keyword>
<evidence type="ECO:0000313" key="1">
    <source>
        <dbReference type="EMBL" id="NMM46385.1"/>
    </source>
</evidence>
<reference evidence="1 2" key="1">
    <citation type="submission" date="2020-04" db="EMBL/GenBank/DDBJ databases">
        <title>Rhodospirillaceae bacterium KN72 isolated from deep sea.</title>
        <authorList>
            <person name="Zhang D.-C."/>
        </authorList>
    </citation>
    <scope>NUCLEOTIDE SEQUENCE [LARGE SCALE GENOMIC DNA]</scope>
    <source>
        <strain evidence="1 2">KN72</strain>
    </source>
</reference>
<dbReference type="EMBL" id="JABBNT010000005">
    <property type="protein sequence ID" value="NMM46385.1"/>
    <property type="molecule type" value="Genomic_DNA"/>
</dbReference>
<comment type="caution">
    <text evidence="1">The sequence shown here is derived from an EMBL/GenBank/DDBJ whole genome shotgun (WGS) entry which is preliminary data.</text>
</comment>
<name>A0A7Y0HFZ5_9PROT</name>
<proteinExistence type="predicted"/>
<accession>A0A7Y0HFZ5</accession>
<dbReference type="Proteomes" id="UP000539372">
    <property type="component" value="Unassembled WGS sequence"/>
</dbReference>
<organism evidence="1 2">
    <name type="scientific">Pacificispira spongiicola</name>
    <dbReference type="NCBI Taxonomy" id="2729598"/>
    <lineage>
        <taxon>Bacteria</taxon>
        <taxon>Pseudomonadati</taxon>
        <taxon>Pseudomonadota</taxon>
        <taxon>Alphaproteobacteria</taxon>
        <taxon>Rhodospirillales</taxon>
        <taxon>Rhodospirillaceae</taxon>
        <taxon>Pacificispira</taxon>
    </lineage>
</organism>
<gene>
    <name evidence="1" type="ORF">HH303_17975</name>
</gene>
<evidence type="ECO:0000313" key="2">
    <source>
        <dbReference type="Proteomes" id="UP000539372"/>
    </source>
</evidence>